<gene>
    <name evidence="3" type="ORF">AK88_04564</name>
</gene>
<feature type="region of interest" description="Disordered" evidence="1">
    <location>
        <begin position="68"/>
        <end position="91"/>
    </location>
</feature>
<evidence type="ECO:0000256" key="1">
    <source>
        <dbReference type="SAM" id="MobiDB-lite"/>
    </source>
</evidence>
<dbReference type="AlphaFoldDB" id="A0A0D9QFI3"/>
<keyword evidence="2" id="KW-0812">Transmembrane</keyword>
<keyword evidence="2" id="KW-0472">Membrane</keyword>
<reference evidence="3 4" key="1">
    <citation type="submission" date="2014-03" db="EMBL/GenBank/DDBJ databases">
        <title>The Genome Sequence of Plasmodium fragile nilgiri.</title>
        <authorList>
            <consortium name="The Broad Institute Genomics Platform"/>
            <consortium name="The Broad Institute Genome Sequencing Center for Infectious Disease"/>
            <person name="Neafsey D."/>
            <person name="Duraisingh M."/>
            <person name="Young S.K."/>
            <person name="Zeng Q."/>
            <person name="Gargeya S."/>
            <person name="Abouelleil A."/>
            <person name="Alvarado L."/>
            <person name="Chapman S.B."/>
            <person name="Gainer-Dewar J."/>
            <person name="Goldberg J."/>
            <person name="Griggs A."/>
            <person name="Gujja S."/>
            <person name="Hansen M."/>
            <person name="Howarth C."/>
            <person name="Imamovic A."/>
            <person name="Larimer J."/>
            <person name="Pearson M."/>
            <person name="Poon T.W."/>
            <person name="Priest M."/>
            <person name="Roberts A."/>
            <person name="Saif S."/>
            <person name="Shea T."/>
            <person name="Sykes S."/>
            <person name="Wortman J."/>
            <person name="Nusbaum C."/>
            <person name="Birren B."/>
        </authorList>
    </citation>
    <scope>NUCLEOTIDE SEQUENCE [LARGE SCALE GENOMIC DNA]</scope>
    <source>
        <strain evidence="4">nilgiri</strain>
    </source>
</reference>
<accession>A0A0D9QFI3</accession>
<keyword evidence="4" id="KW-1185">Reference proteome</keyword>
<feature type="transmembrane region" description="Helical" evidence="2">
    <location>
        <begin position="30"/>
        <end position="48"/>
    </location>
</feature>
<dbReference type="EMBL" id="KQ001711">
    <property type="protein sequence ID" value="KJP85805.1"/>
    <property type="molecule type" value="Genomic_DNA"/>
</dbReference>
<evidence type="ECO:0000256" key="2">
    <source>
        <dbReference type="SAM" id="Phobius"/>
    </source>
</evidence>
<dbReference type="Proteomes" id="UP000054561">
    <property type="component" value="Unassembled WGS sequence"/>
</dbReference>
<proteinExistence type="predicted"/>
<protein>
    <submittedName>
        <fullName evidence="3">Uncharacterized protein</fullName>
    </submittedName>
</protein>
<keyword evidence="2" id="KW-1133">Transmembrane helix</keyword>
<dbReference type="OMA" id="QRKDENY"/>
<name>A0A0D9QFI3_PLAFR</name>
<dbReference type="RefSeq" id="XP_012337597.1">
    <property type="nucleotide sequence ID" value="XM_012482174.1"/>
</dbReference>
<evidence type="ECO:0000313" key="3">
    <source>
        <dbReference type="EMBL" id="KJP85805.1"/>
    </source>
</evidence>
<dbReference type="OrthoDB" id="381036at2759"/>
<dbReference type="VEuPathDB" id="PlasmoDB:AK88_04564"/>
<evidence type="ECO:0000313" key="4">
    <source>
        <dbReference type="Proteomes" id="UP000054561"/>
    </source>
</evidence>
<dbReference type="GeneID" id="24269878"/>
<organism evidence="3 4">
    <name type="scientific">Plasmodium fragile</name>
    <dbReference type="NCBI Taxonomy" id="5857"/>
    <lineage>
        <taxon>Eukaryota</taxon>
        <taxon>Sar</taxon>
        <taxon>Alveolata</taxon>
        <taxon>Apicomplexa</taxon>
        <taxon>Aconoidasida</taxon>
        <taxon>Haemosporida</taxon>
        <taxon>Plasmodiidae</taxon>
        <taxon>Plasmodium</taxon>
        <taxon>Plasmodium (Plasmodium)</taxon>
    </lineage>
</organism>
<sequence>MAAENRKKCKSCSGRLMEQRRKQSNGFDRIGTYKIFVLFIISLNTFIVKNEEAVNVLQRCNGFSRMLGESPLSEPVNDDSTNASTVEKKKKNYFQRKDKDYDKVIQELKEKLKSQYQHSESEEDE</sequence>